<dbReference type="Pfam" id="PF00149">
    <property type="entry name" value="Metallophos"/>
    <property type="match status" value="1"/>
</dbReference>
<evidence type="ECO:0000313" key="2">
    <source>
        <dbReference type="EMBL" id="RSN68644.1"/>
    </source>
</evidence>
<dbReference type="PANTHER" id="PTHR39323">
    <property type="entry name" value="BLR1149 PROTEIN"/>
    <property type="match status" value="1"/>
</dbReference>
<dbReference type="PIRSF" id="PIRSF000887">
    <property type="entry name" value="Pesterase_MJ0037"/>
    <property type="match status" value="1"/>
</dbReference>
<name>A0A3R9QQP5_9CREN</name>
<dbReference type="InterPro" id="IPR024173">
    <property type="entry name" value="Pesterase_MJ0037-like"/>
</dbReference>
<dbReference type="RefSeq" id="WP_125741892.1">
    <property type="nucleotide sequence ID" value="NZ_RCOR01000026.1"/>
</dbReference>
<dbReference type="SUPFAM" id="SSF56300">
    <property type="entry name" value="Metallo-dependent phosphatases"/>
    <property type="match status" value="1"/>
</dbReference>
<organism evidence="2 3">
    <name type="scientific">Candidatus Korarchaeum cryptofilum</name>
    <dbReference type="NCBI Taxonomy" id="498846"/>
    <lineage>
        <taxon>Archaea</taxon>
        <taxon>Thermoproteota</taxon>
        <taxon>Candidatus Korarchaeia</taxon>
        <taxon>Candidatus Korarchaeales</taxon>
        <taxon>Candidatus Korarchaeaceae</taxon>
        <taxon>Candidatus Korarchaeum</taxon>
    </lineage>
</organism>
<evidence type="ECO:0000313" key="3">
    <source>
        <dbReference type="Proteomes" id="UP000278149"/>
    </source>
</evidence>
<comment type="caution">
    <text evidence="2">The sequence shown here is derived from an EMBL/GenBank/DDBJ whole genome shotgun (WGS) entry which is preliminary data.</text>
</comment>
<feature type="domain" description="Calcineurin-like phosphoesterase" evidence="1">
    <location>
        <begin position="21"/>
        <end position="103"/>
    </location>
</feature>
<dbReference type="EMBL" id="RCOR01000026">
    <property type="protein sequence ID" value="RSN68644.1"/>
    <property type="molecule type" value="Genomic_DNA"/>
</dbReference>
<dbReference type="PANTHER" id="PTHR39323:SF1">
    <property type="entry name" value="BLR1149 PROTEIN"/>
    <property type="match status" value="1"/>
</dbReference>
<dbReference type="GO" id="GO:0016787">
    <property type="term" value="F:hydrolase activity"/>
    <property type="evidence" value="ECO:0007669"/>
    <property type="project" value="InterPro"/>
</dbReference>
<dbReference type="AlphaFoldDB" id="A0A3R9QQP5"/>
<sequence length="229" mass="24912">MRPIWGRPAIEINFDGEAWVLVADLHVGYEIELASQGVYIPDQSGKILENLISLGGKNLFIAGDLKHSIGLVFSHRIREFIERLSKSFDRVEVVQGNHDGGLPSLAGSNFIVHGSRGAALGDAWIFHGHAYPAEESSSYEFGIMGHVHPSISLRGVGRIPVWVIGNSICEKLPETIVIMPAFNTLIGYGDILNPGDYGPIFPGCLDPDSTDVLTLDGEYLGTLSFLTNR</sequence>
<protein>
    <submittedName>
        <fullName evidence="2">Metallophosphoesterase</fullName>
    </submittedName>
</protein>
<dbReference type="CDD" id="cd07391">
    <property type="entry name" value="MPP_PF1019"/>
    <property type="match status" value="1"/>
</dbReference>
<dbReference type="Proteomes" id="UP000278149">
    <property type="component" value="Unassembled WGS sequence"/>
</dbReference>
<accession>A0A3R9QQP5</accession>
<proteinExistence type="predicted"/>
<gene>
    <name evidence="2" type="ORF">D9Q81_05605</name>
</gene>
<dbReference type="InterPro" id="IPR029052">
    <property type="entry name" value="Metallo-depent_PP-like"/>
</dbReference>
<dbReference type="InterPro" id="IPR004843">
    <property type="entry name" value="Calcineurin-like_PHP"/>
</dbReference>
<evidence type="ECO:0000259" key="1">
    <source>
        <dbReference type="Pfam" id="PF00149"/>
    </source>
</evidence>
<reference evidence="2 3" key="1">
    <citation type="submission" date="2018-10" db="EMBL/GenBank/DDBJ databases">
        <title>Co-occurring genomic capacity for anaerobic methane metabolism and dissimilatory sulfite reduction discovered in the Korarchaeota.</title>
        <authorList>
            <person name="Mckay L.J."/>
            <person name="Dlakic M."/>
            <person name="Fields M.W."/>
            <person name="Delmont T.O."/>
            <person name="Eren A.M."/>
            <person name="Jay Z.J."/>
            <person name="Klingelsmith K.B."/>
            <person name="Rusch D.B."/>
            <person name="Inskeep W.P."/>
        </authorList>
    </citation>
    <scope>NUCLEOTIDE SEQUENCE [LARGE SCALE GENOMIC DNA]</scope>
    <source>
        <strain evidence="2 3">WS</strain>
    </source>
</reference>